<dbReference type="GO" id="GO:0005085">
    <property type="term" value="F:guanyl-nucleotide exchange factor activity"/>
    <property type="evidence" value="ECO:0007669"/>
    <property type="project" value="TreeGrafter"/>
</dbReference>
<proteinExistence type="predicted"/>
<dbReference type="InterPro" id="IPR056164">
    <property type="entry name" value="Beta-prop_ELP1_1st"/>
</dbReference>
<dbReference type="GO" id="GO:0019843">
    <property type="term" value="F:rRNA binding"/>
    <property type="evidence" value="ECO:0007669"/>
    <property type="project" value="TreeGrafter"/>
</dbReference>
<dbReference type="InterPro" id="IPR058923">
    <property type="entry name" value="RCC1-like_dom"/>
</dbReference>
<dbReference type="Gene3D" id="2.130.10.30">
    <property type="entry name" value="Regulator of chromosome condensation 1/beta-lactamase-inhibitor protein II"/>
    <property type="match status" value="1"/>
</dbReference>
<dbReference type="InterPro" id="IPR009091">
    <property type="entry name" value="RCC1/BLIP-II"/>
</dbReference>
<dbReference type="OrthoDB" id="70707at2759"/>
<protein>
    <submittedName>
        <fullName evidence="4">Uncharacterized protein</fullName>
    </submittedName>
</protein>
<dbReference type="PROSITE" id="PS50012">
    <property type="entry name" value="RCC1_3"/>
    <property type="match status" value="5"/>
</dbReference>
<feature type="non-terminal residue" evidence="4">
    <location>
        <position position="680"/>
    </location>
</feature>
<sequence>MNNIRQIKKLSRLGARFVSGVKRKYPLDPAHADELPVFQYGPSKKDYKRVFSWGNVQTGALGLMGLIDKDRPMLHSPKRLGFAEKFLVETAAAGFGFTALSVNSKTDVKLYGTGLNTDSQIGYHAIRTGHPLGILYYLQPISLPFRDPENSKILKLAAGRAHLLVLTSEGLFLLGNNAYGQCGRKIVPNEDYSRSNLVHHLSTMYGKRIVDVACGQDHSTVLAEDGSVYSCGWGADGQTGLGHYNNTEEFTLVKGDIYQERITKLACRSDFVLALNDKGETFGWGNTEYSQIPLPSGDQQLSIPTSIDMVNKLGPIKSIASSGSFCLAVTENGAVYSWGYGLLGLGPDPQLSKKPLQIPPTLFGQNSFQPNNIVVKVTCGLSYAAAITTLVINAAGIISGYNYKPLLEFADDQQFRNFTTGSLHDVAPNSIYLGWGARNTQFKGSMRQEESKRAIPLPPSAPIVSWRGNGELFVVNYWKDSRRFLKVFDCNIVPLFESEPFNTLFAATTFKAQGNFIACAATDGTHNKIVVFEKNCQVKSSFFVVESRGLIIDVQYHGTQHVLAVHSQHFMNNFVNIYLYSNDVWYLKQQLLFPLRDEEDFLRFQWINEMHSTSFKFSILTSQTVYVYEYILDTFGLHNDLIGVINGPTVLFTDFSKIMPPPMSSHSITFERPVNTLVFY</sequence>
<dbReference type="SUPFAM" id="SSF50985">
    <property type="entry name" value="RCC1/BLIP-II"/>
    <property type="match status" value="1"/>
</dbReference>
<dbReference type="AlphaFoldDB" id="N6T999"/>
<dbReference type="GO" id="GO:0005743">
    <property type="term" value="C:mitochondrial inner membrane"/>
    <property type="evidence" value="ECO:0007669"/>
    <property type="project" value="TreeGrafter"/>
</dbReference>
<reference evidence="4" key="1">
    <citation type="journal article" date="2013" name="Genome Biol.">
        <title>Draft genome of the mountain pine beetle, Dendroctonus ponderosae Hopkins, a major forest pest.</title>
        <authorList>
            <person name="Keeling C.I."/>
            <person name="Yuen M.M."/>
            <person name="Liao N.Y."/>
            <person name="Docking T.R."/>
            <person name="Chan S.K."/>
            <person name="Taylor G.A."/>
            <person name="Palmquist D.L."/>
            <person name="Jackman S.D."/>
            <person name="Nguyen A."/>
            <person name="Li M."/>
            <person name="Henderson H."/>
            <person name="Janes J.K."/>
            <person name="Zhao Y."/>
            <person name="Pandoh P."/>
            <person name="Moore R."/>
            <person name="Sperling F.A."/>
            <person name="Huber D.P."/>
            <person name="Birol I."/>
            <person name="Jones S.J."/>
            <person name="Bohlmann J."/>
        </authorList>
    </citation>
    <scope>NUCLEOTIDE SEQUENCE</scope>
</reference>
<dbReference type="EMBL" id="KB741077">
    <property type="protein sequence ID" value="ENN74303.1"/>
    <property type="molecule type" value="Genomic_DNA"/>
</dbReference>
<keyword evidence="1" id="KW-0677">Repeat</keyword>
<evidence type="ECO:0000313" key="4">
    <source>
        <dbReference type="EMBL" id="ENN74303.1"/>
    </source>
</evidence>
<dbReference type="PANTHER" id="PTHR46337:SF1">
    <property type="entry name" value="RCC1-LIKE G EXCHANGING FACTOR-LIKE PROTEIN"/>
    <property type="match status" value="1"/>
</dbReference>
<evidence type="ECO:0000259" key="3">
    <source>
        <dbReference type="Pfam" id="PF25390"/>
    </source>
</evidence>
<gene>
    <name evidence="4" type="ORF">YQE_09274</name>
</gene>
<dbReference type="UniPathway" id="UPA00988"/>
<feature type="non-terminal residue" evidence="4">
    <location>
        <position position="1"/>
    </location>
</feature>
<feature type="domain" description="RCC1-like" evidence="3">
    <location>
        <begin position="49"/>
        <end position="389"/>
    </location>
</feature>
<dbReference type="GO" id="GO:0070131">
    <property type="term" value="P:positive regulation of mitochondrial translation"/>
    <property type="evidence" value="ECO:0007669"/>
    <property type="project" value="TreeGrafter"/>
</dbReference>
<dbReference type="PANTHER" id="PTHR46337">
    <property type="entry name" value="RCC1-LIKE G EXCHANGING FACTOR-LIKE PROTEIN"/>
    <property type="match status" value="1"/>
</dbReference>
<dbReference type="Pfam" id="PF25390">
    <property type="entry name" value="WD40_RLD"/>
    <property type="match status" value="1"/>
</dbReference>
<accession>N6T999</accession>
<name>N6T999_DENPD</name>
<organism evidence="4">
    <name type="scientific">Dendroctonus ponderosae</name>
    <name type="common">Mountain pine beetle</name>
    <dbReference type="NCBI Taxonomy" id="77166"/>
    <lineage>
        <taxon>Eukaryota</taxon>
        <taxon>Metazoa</taxon>
        <taxon>Ecdysozoa</taxon>
        <taxon>Arthropoda</taxon>
        <taxon>Hexapoda</taxon>
        <taxon>Insecta</taxon>
        <taxon>Pterygota</taxon>
        <taxon>Neoptera</taxon>
        <taxon>Endopterygota</taxon>
        <taxon>Coleoptera</taxon>
        <taxon>Polyphaga</taxon>
        <taxon>Cucujiformia</taxon>
        <taxon>Curculionidae</taxon>
        <taxon>Scolytinae</taxon>
        <taxon>Dendroctonus</taxon>
    </lineage>
</organism>
<evidence type="ECO:0000256" key="1">
    <source>
        <dbReference type="ARBA" id="ARBA00022737"/>
    </source>
</evidence>
<evidence type="ECO:0000259" key="2">
    <source>
        <dbReference type="Pfam" id="PF04762"/>
    </source>
</evidence>
<dbReference type="InterPro" id="IPR000408">
    <property type="entry name" value="Reg_chr_condens"/>
</dbReference>
<dbReference type="PRINTS" id="PR00633">
    <property type="entry name" value="RCCNDNSATION"/>
</dbReference>
<dbReference type="InterPro" id="IPR053035">
    <property type="entry name" value="Mitochondrial_GEF_domain"/>
</dbReference>
<feature type="domain" description="ELP1 first N-terminal beta-propeller" evidence="2">
    <location>
        <begin position="428"/>
        <end position="606"/>
    </location>
</feature>
<dbReference type="Pfam" id="PF04762">
    <property type="entry name" value="Beta-prop_ELP1_1st"/>
    <property type="match status" value="1"/>
</dbReference>